<evidence type="ECO:0000313" key="5">
    <source>
        <dbReference type="Proteomes" id="UP000243406"/>
    </source>
</evidence>
<accession>A0A1T5ALN6</accession>
<sequence length="148" mass="16937">MKKILIMLAMALLLTGCQAKEVSQEIQEVKEEPKTKQTLDVNVIGVTEHTEDKWDELEDGKKLILLEVSITNNSTDDYEFNPNYLLLNINSQKESISDKIPKDTEVLNGGYIKPGETLKGYVSFEVMENITDYEVYYEDYGDNSFKVK</sequence>
<keyword evidence="5" id="KW-1185">Reference proteome</keyword>
<evidence type="ECO:0000259" key="3">
    <source>
        <dbReference type="Pfam" id="PF11611"/>
    </source>
</evidence>
<dbReference type="AlphaFoldDB" id="A0A1T5ALN6"/>
<evidence type="ECO:0000256" key="2">
    <source>
        <dbReference type="SAM" id="SignalP"/>
    </source>
</evidence>
<evidence type="ECO:0000256" key="1">
    <source>
        <dbReference type="ARBA" id="ARBA00022729"/>
    </source>
</evidence>
<dbReference type="Gene3D" id="2.60.40.1240">
    <property type="match status" value="1"/>
</dbReference>
<dbReference type="InterPro" id="IPR029051">
    <property type="entry name" value="DUF4352"/>
</dbReference>
<protein>
    <recommendedName>
        <fullName evidence="3">DUF4352 domain-containing protein</fullName>
    </recommendedName>
</protein>
<organism evidence="4 5">
    <name type="scientific">Acetoanaerobium noterae</name>
    <dbReference type="NCBI Taxonomy" id="745369"/>
    <lineage>
        <taxon>Bacteria</taxon>
        <taxon>Bacillati</taxon>
        <taxon>Bacillota</taxon>
        <taxon>Clostridia</taxon>
        <taxon>Peptostreptococcales</taxon>
        <taxon>Filifactoraceae</taxon>
        <taxon>Acetoanaerobium</taxon>
    </lineage>
</organism>
<dbReference type="PROSITE" id="PS51257">
    <property type="entry name" value="PROKAR_LIPOPROTEIN"/>
    <property type="match status" value="1"/>
</dbReference>
<name>A0A1T5ALN6_9FIRM</name>
<proteinExistence type="predicted"/>
<dbReference type="EMBL" id="FUYN01000002">
    <property type="protein sequence ID" value="SKB35876.1"/>
    <property type="molecule type" value="Genomic_DNA"/>
</dbReference>
<feature type="signal peptide" evidence="2">
    <location>
        <begin position="1"/>
        <end position="19"/>
    </location>
</feature>
<dbReference type="InterPro" id="IPR029050">
    <property type="entry name" value="Immunoprotect_excell_Ig-like"/>
</dbReference>
<keyword evidence="1 2" id="KW-0732">Signal</keyword>
<feature type="domain" description="DUF4352" evidence="3">
    <location>
        <begin position="31"/>
        <end position="139"/>
    </location>
</feature>
<feature type="chain" id="PRO_5013341195" description="DUF4352 domain-containing protein" evidence="2">
    <location>
        <begin position="20"/>
        <end position="148"/>
    </location>
</feature>
<reference evidence="5" key="1">
    <citation type="submission" date="2017-02" db="EMBL/GenBank/DDBJ databases">
        <authorList>
            <person name="Varghese N."/>
            <person name="Submissions S."/>
        </authorList>
    </citation>
    <scope>NUCLEOTIDE SEQUENCE [LARGE SCALE GENOMIC DNA]</scope>
    <source>
        <strain evidence="5">ATCC 35199</strain>
    </source>
</reference>
<dbReference type="Pfam" id="PF11611">
    <property type="entry name" value="DUF4352"/>
    <property type="match status" value="1"/>
</dbReference>
<dbReference type="Proteomes" id="UP000243406">
    <property type="component" value="Unassembled WGS sequence"/>
</dbReference>
<evidence type="ECO:0000313" key="4">
    <source>
        <dbReference type="EMBL" id="SKB35876.1"/>
    </source>
</evidence>
<gene>
    <name evidence="4" type="ORF">SAMN02745120_1015</name>
</gene>